<accession>A0ABU9T6Z8</accession>
<sequence length="76" mass="8440">MARSIIEISMTYSQNKKLKQEGADSNNSASEVSTQISTKLQALYKSVEDQTIPDRFLDLLEQLDAAESNHTKGGHK</sequence>
<dbReference type="EMBL" id="JBBMQO010000005">
    <property type="protein sequence ID" value="MEM5501907.1"/>
    <property type="molecule type" value="Genomic_DNA"/>
</dbReference>
<gene>
    <name evidence="2" type="ORF">WNY59_09940</name>
</gene>
<reference evidence="2 3" key="1">
    <citation type="submission" date="2024-03" db="EMBL/GenBank/DDBJ databases">
        <title>Community enrichment and isolation of bacterial strains for fucoidan degradation.</title>
        <authorList>
            <person name="Sichert A."/>
        </authorList>
    </citation>
    <scope>NUCLEOTIDE SEQUENCE [LARGE SCALE GENOMIC DNA]</scope>
    <source>
        <strain evidence="2 3">AS62</strain>
    </source>
</reference>
<evidence type="ECO:0000313" key="3">
    <source>
        <dbReference type="Proteomes" id="UP001477870"/>
    </source>
</evidence>
<dbReference type="InterPro" id="IPR041649">
    <property type="entry name" value="NepR"/>
</dbReference>
<evidence type="ECO:0000313" key="2">
    <source>
        <dbReference type="EMBL" id="MEM5501907.1"/>
    </source>
</evidence>
<keyword evidence="3" id="KW-1185">Reference proteome</keyword>
<feature type="domain" description="Anti-sigma factor NepR" evidence="1">
    <location>
        <begin position="34"/>
        <end position="67"/>
    </location>
</feature>
<organism evidence="2 3">
    <name type="scientific">Ahrensia kielensis</name>
    <dbReference type="NCBI Taxonomy" id="76980"/>
    <lineage>
        <taxon>Bacteria</taxon>
        <taxon>Pseudomonadati</taxon>
        <taxon>Pseudomonadota</taxon>
        <taxon>Alphaproteobacteria</taxon>
        <taxon>Hyphomicrobiales</taxon>
        <taxon>Ahrensiaceae</taxon>
        <taxon>Ahrensia</taxon>
    </lineage>
</organism>
<name>A0ABU9T6Z8_9HYPH</name>
<dbReference type="Pfam" id="PF18557">
    <property type="entry name" value="NepR"/>
    <property type="match status" value="1"/>
</dbReference>
<dbReference type="Proteomes" id="UP001477870">
    <property type="component" value="Unassembled WGS sequence"/>
</dbReference>
<dbReference type="RefSeq" id="WP_018689643.1">
    <property type="nucleotide sequence ID" value="NZ_JBBMQO010000005.1"/>
</dbReference>
<proteinExistence type="predicted"/>
<evidence type="ECO:0000259" key="1">
    <source>
        <dbReference type="Pfam" id="PF18557"/>
    </source>
</evidence>
<protein>
    <submittedName>
        <fullName evidence="2">NepR family anti-sigma factor</fullName>
    </submittedName>
</protein>
<comment type="caution">
    <text evidence="2">The sequence shown here is derived from an EMBL/GenBank/DDBJ whole genome shotgun (WGS) entry which is preliminary data.</text>
</comment>